<dbReference type="PANTHER" id="PTHR38433:SF1">
    <property type="entry name" value="DUF1641 DOMAIN-CONTAINING PROTEIN"/>
    <property type="match status" value="1"/>
</dbReference>
<accession>A0A917UKY8</accession>
<organism evidence="2 3">
    <name type="scientific">Deinococcus aquiradiocola</name>
    <dbReference type="NCBI Taxonomy" id="393059"/>
    <lineage>
        <taxon>Bacteria</taxon>
        <taxon>Thermotogati</taxon>
        <taxon>Deinococcota</taxon>
        <taxon>Deinococci</taxon>
        <taxon>Deinococcales</taxon>
        <taxon>Deinococcaceae</taxon>
        <taxon>Deinococcus</taxon>
    </lineage>
</organism>
<evidence type="ECO:0000256" key="1">
    <source>
        <dbReference type="SAM" id="MobiDB-lite"/>
    </source>
</evidence>
<comment type="caution">
    <text evidence="2">The sequence shown here is derived from an EMBL/GenBank/DDBJ whole genome shotgun (WGS) entry which is preliminary data.</text>
</comment>
<evidence type="ECO:0008006" key="4">
    <source>
        <dbReference type="Google" id="ProtNLM"/>
    </source>
</evidence>
<name>A0A917UKY8_9DEIO</name>
<proteinExistence type="predicted"/>
<dbReference type="EMBL" id="BMOE01000001">
    <property type="protein sequence ID" value="GGJ64645.1"/>
    <property type="molecule type" value="Genomic_DNA"/>
</dbReference>
<dbReference type="AlphaFoldDB" id="A0A917UKY8"/>
<dbReference type="RefSeq" id="WP_188960679.1">
    <property type="nucleotide sequence ID" value="NZ_BMOE01000001.1"/>
</dbReference>
<sequence length="174" mass="18904">MAERLTYTPRVPTPAERLAEAQHESSDALIEALALLQELHEHHVLETLVKLVRGSEGLVGKSLHVLEGDSSTRLLRNLLEVGRTVSELDPDAIGALGRAATQGVSEGARRVQKGEGVGLGELMGLLRDRDVQVALGALFGTLKGFGRALRDSRGETQETEAQRKPNEERNKNRS</sequence>
<evidence type="ECO:0000313" key="3">
    <source>
        <dbReference type="Proteomes" id="UP000635726"/>
    </source>
</evidence>
<evidence type="ECO:0000313" key="2">
    <source>
        <dbReference type="EMBL" id="GGJ64645.1"/>
    </source>
</evidence>
<keyword evidence="3" id="KW-1185">Reference proteome</keyword>
<dbReference type="Proteomes" id="UP000635726">
    <property type="component" value="Unassembled WGS sequence"/>
</dbReference>
<reference evidence="2" key="1">
    <citation type="journal article" date="2014" name="Int. J. Syst. Evol. Microbiol.">
        <title>Complete genome sequence of Corynebacterium casei LMG S-19264T (=DSM 44701T), isolated from a smear-ripened cheese.</title>
        <authorList>
            <consortium name="US DOE Joint Genome Institute (JGI-PGF)"/>
            <person name="Walter F."/>
            <person name="Albersmeier A."/>
            <person name="Kalinowski J."/>
            <person name="Ruckert C."/>
        </authorList>
    </citation>
    <scope>NUCLEOTIDE SEQUENCE</scope>
    <source>
        <strain evidence="2">JCM 14371</strain>
    </source>
</reference>
<reference evidence="2" key="2">
    <citation type="submission" date="2020-09" db="EMBL/GenBank/DDBJ databases">
        <authorList>
            <person name="Sun Q."/>
            <person name="Ohkuma M."/>
        </authorList>
    </citation>
    <scope>NUCLEOTIDE SEQUENCE</scope>
    <source>
        <strain evidence="2">JCM 14371</strain>
    </source>
</reference>
<dbReference type="InterPro" id="IPR012440">
    <property type="entry name" value="DUF1641"/>
</dbReference>
<protein>
    <recommendedName>
        <fullName evidence="4">DUF1641 domain-containing protein</fullName>
    </recommendedName>
</protein>
<dbReference type="Pfam" id="PF07849">
    <property type="entry name" value="DUF1641"/>
    <property type="match status" value="1"/>
</dbReference>
<feature type="region of interest" description="Disordered" evidence="1">
    <location>
        <begin position="149"/>
        <end position="174"/>
    </location>
</feature>
<dbReference type="PANTHER" id="PTHR38433">
    <property type="match status" value="1"/>
</dbReference>
<gene>
    <name evidence="2" type="ORF">GCM10008939_05690</name>
</gene>